<dbReference type="PROSITE" id="PS00616">
    <property type="entry name" value="HIS_ACID_PHOSPHAT_1"/>
    <property type="match status" value="1"/>
</dbReference>
<dbReference type="SUPFAM" id="SSF53254">
    <property type="entry name" value="Phosphoglycerate mutase-like"/>
    <property type="match status" value="1"/>
</dbReference>
<name>A0A210QIH3_MIZYE</name>
<dbReference type="InterPro" id="IPR000560">
    <property type="entry name" value="His_Pase_clade-2"/>
</dbReference>
<dbReference type="PANTHER" id="PTHR11567:SF211">
    <property type="entry name" value="PROSTATIC ACID PHOSPHATASE"/>
    <property type="match status" value="1"/>
</dbReference>
<dbReference type="EC" id="3.1.3.2" evidence="3"/>
<protein>
    <recommendedName>
        <fullName evidence="3">acid phosphatase</fullName>
        <ecNumber evidence="3">3.1.3.2</ecNumber>
    </recommendedName>
</protein>
<sequence>MRDVHKTTCFIVAISTFVTCAVSTKDRLVLVQAVFRHGDRSPIGTFPNDKHRSYWKQGWGQLTQEGMRQEYNLGKLFKKRYGGGTLLGSKYNQSEIVITSSDFDRTLMSAYCVLSGLYPPNGTDQQWNPGLDWQPIPVHTRPQNEDFIISMRSACPRYDKLLSEYSGNSTLTKFMAQHQGLIDKIVNISGLTRDTWGRITDILFCQYVHNLSLPEWKSVLPFDLVQTIRDVSAANFLPTSEMKKMKAGSLLKEMIENMKTTLNTTAHPKVYLYSGHDSTVIALLRVLNVFDKRKPRYSACVMVEFWKTDIDGTPFIRIIHRNETDSNRTITLQIPGCSENCPFRDFVRILANHIPGDIKEECKIENEAQTFVNTHAYNRRIPFINRMKKKQDSL</sequence>
<dbReference type="GO" id="GO:0003993">
    <property type="term" value="F:acid phosphatase activity"/>
    <property type="evidence" value="ECO:0007669"/>
    <property type="project" value="UniProtKB-EC"/>
</dbReference>
<evidence type="ECO:0000256" key="3">
    <source>
        <dbReference type="ARBA" id="ARBA00012646"/>
    </source>
</evidence>
<evidence type="ECO:0000256" key="4">
    <source>
        <dbReference type="ARBA" id="ARBA00022729"/>
    </source>
</evidence>
<dbReference type="Pfam" id="PF00328">
    <property type="entry name" value="His_Phos_2"/>
    <property type="match status" value="1"/>
</dbReference>
<organism evidence="8 9">
    <name type="scientific">Mizuhopecten yessoensis</name>
    <name type="common">Japanese scallop</name>
    <name type="synonym">Patinopecten yessoensis</name>
    <dbReference type="NCBI Taxonomy" id="6573"/>
    <lineage>
        <taxon>Eukaryota</taxon>
        <taxon>Metazoa</taxon>
        <taxon>Spiralia</taxon>
        <taxon>Lophotrochozoa</taxon>
        <taxon>Mollusca</taxon>
        <taxon>Bivalvia</taxon>
        <taxon>Autobranchia</taxon>
        <taxon>Pteriomorphia</taxon>
        <taxon>Pectinida</taxon>
        <taxon>Pectinoidea</taxon>
        <taxon>Pectinidae</taxon>
        <taxon>Mizuhopecten</taxon>
    </lineage>
</organism>
<comment type="caution">
    <text evidence="8">The sequence shown here is derived from an EMBL/GenBank/DDBJ whole genome shotgun (WGS) entry which is preliminary data.</text>
</comment>
<dbReference type="CDD" id="cd07061">
    <property type="entry name" value="HP_HAP_like"/>
    <property type="match status" value="1"/>
</dbReference>
<dbReference type="InterPro" id="IPR050645">
    <property type="entry name" value="Histidine_acid_phosphatase"/>
</dbReference>
<dbReference type="InterPro" id="IPR033379">
    <property type="entry name" value="Acid_Pase_AS"/>
</dbReference>
<dbReference type="AlphaFoldDB" id="A0A210QIH3"/>
<dbReference type="PANTHER" id="PTHR11567">
    <property type="entry name" value="ACID PHOSPHATASE-RELATED"/>
    <property type="match status" value="1"/>
</dbReference>
<keyword evidence="6" id="KW-1015">Disulfide bond</keyword>
<evidence type="ECO:0000313" key="8">
    <source>
        <dbReference type="EMBL" id="OWF48563.1"/>
    </source>
</evidence>
<comment type="similarity">
    <text evidence="2">Belongs to the histidine acid phosphatase family.</text>
</comment>
<evidence type="ECO:0000256" key="7">
    <source>
        <dbReference type="ARBA" id="ARBA00023180"/>
    </source>
</evidence>
<dbReference type="OrthoDB" id="258392at2759"/>
<gene>
    <name evidence="8" type="ORF">KP79_PYT19639</name>
</gene>
<evidence type="ECO:0000256" key="2">
    <source>
        <dbReference type="ARBA" id="ARBA00005375"/>
    </source>
</evidence>
<dbReference type="Gene3D" id="3.40.50.1240">
    <property type="entry name" value="Phosphoglycerate mutase-like"/>
    <property type="match status" value="1"/>
</dbReference>
<dbReference type="STRING" id="6573.A0A210QIH3"/>
<evidence type="ECO:0000313" key="9">
    <source>
        <dbReference type="Proteomes" id="UP000242188"/>
    </source>
</evidence>
<comment type="catalytic activity">
    <reaction evidence="1">
        <text>a phosphate monoester + H2O = an alcohol + phosphate</text>
        <dbReference type="Rhea" id="RHEA:15017"/>
        <dbReference type="ChEBI" id="CHEBI:15377"/>
        <dbReference type="ChEBI" id="CHEBI:30879"/>
        <dbReference type="ChEBI" id="CHEBI:43474"/>
        <dbReference type="ChEBI" id="CHEBI:67140"/>
        <dbReference type="EC" id="3.1.3.2"/>
    </reaction>
</comment>
<dbReference type="EMBL" id="NEDP02003489">
    <property type="protein sequence ID" value="OWF48563.1"/>
    <property type="molecule type" value="Genomic_DNA"/>
</dbReference>
<keyword evidence="5" id="KW-0378">Hydrolase</keyword>
<accession>A0A210QIH3</accession>
<evidence type="ECO:0000256" key="1">
    <source>
        <dbReference type="ARBA" id="ARBA00000032"/>
    </source>
</evidence>
<proteinExistence type="inferred from homology"/>
<keyword evidence="4" id="KW-0732">Signal</keyword>
<dbReference type="Proteomes" id="UP000242188">
    <property type="component" value="Unassembled WGS sequence"/>
</dbReference>
<evidence type="ECO:0000256" key="5">
    <source>
        <dbReference type="ARBA" id="ARBA00022801"/>
    </source>
</evidence>
<dbReference type="InterPro" id="IPR029033">
    <property type="entry name" value="His_PPase_superfam"/>
</dbReference>
<keyword evidence="9" id="KW-1185">Reference proteome</keyword>
<reference evidence="8 9" key="1">
    <citation type="journal article" date="2017" name="Nat. Ecol. Evol.">
        <title>Scallop genome provides insights into evolution of bilaterian karyotype and development.</title>
        <authorList>
            <person name="Wang S."/>
            <person name="Zhang J."/>
            <person name="Jiao W."/>
            <person name="Li J."/>
            <person name="Xun X."/>
            <person name="Sun Y."/>
            <person name="Guo X."/>
            <person name="Huan P."/>
            <person name="Dong B."/>
            <person name="Zhang L."/>
            <person name="Hu X."/>
            <person name="Sun X."/>
            <person name="Wang J."/>
            <person name="Zhao C."/>
            <person name="Wang Y."/>
            <person name="Wang D."/>
            <person name="Huang X."/>
            <person name="Wang R."/>
            <person name="Lv J."/>
            <person name="Li Y."/>
            <person name="Zhang Z."/>
            <person name="Liu B."/>
            <person name="Lu W."/>
            <person name="Hui Y."/>
            <person name="Liang J."/>
            <person name="Zhou Z."/>
            <person name="Hou R."/>
            <person name="Li X."/>
            <person name="Liu Y."/>
            <person name="Li H."/>
            <person name="Ning X."/>
            <person name="Lin Y."/>
            <person name="Zhao L."/>
            <person name="Xing Q."/>
            <person name="Dou J."/>
            <person name="Li Y."/>
            <person name="Mao J."/>
            <person name="Guo H."/>
            <person name="Dou H."/>
            <person name="Li T."/>
            <person name="Mu C."/>
            <person name="Jiang W."/>
            <person name="Fu Q."/>
            <person name="Fu X."/>
            <person name="Miao Y."/>
            <person name="Liu J."/>
            <person name="Yu Q."/>
            <person name="Li R."/>
            <person name="Liao H."/>
            <person name="Li X."/>
            <person name="Kong Y."/>
            <person name="Jiang Z."/>
            <person name="Chourrout D."/>
            <person name="Li R."/>
            <person name="Bao Z."/>
        </authorList>
    </citation>
    <scope>NUCLEOTIDE SEQUENCE [LARGE SCALE GENOMIC DNA]</scope>
    <source>
        <strain evidence="8 9">PY_sf001</strain>
    </source>
</reference>
<evidence type="ECO:0000256" key="6">
    <source>
        <dbReference type="ARBA" id="ARBA00023157"/>
    </source>
</evidence>
<keyword evidence="7" id="KW-0325">Glycoprotein</keyword>